<name>A0A429ZPV6_9ENTE</name>
<dbReference type="EMBL" id="NGJU01000009">
    <property type="protein sequence ID" value="RST95716.1"/>
    <property type="molecule type" value="Genomic_DNA"/>
</dbReference>
<keyword evidence="2" id="KW-1185">Reference proteome</keyword>
<proteinExistence type="predicted"/>
<sequence>MNIKLAVEVKEQEIIIELADNQGQIIITSGAVKQAQVGAVLLLIKKKQFVGVTQDLEQIGAFETDYDQLIEITPSWEIEANYLEQSFLNLAAENNIALKIGKEANSKLPKSAEIQVGEYVNQLQYILKAFGYELTEPVEAAKPAKKKPGKAQHRWNKAVSQVEFSGNFRGSQGRIIWQKRNELLLKAGAKLVKEAPLNKDGSVGYSAKMGDKLRSDYSDKIVDFQTTEDIILKSVNEVGLFLYYAGTNGWLQFFDEEGKTIDSWTVVE</sequence>
<protein>
    <submittedName>
        <fullName evidence="1">Uncharacterized protein</fullName>
    </submittedName>
</protein>
<evidence type="ECO:0000313" key="2">
    <source>
        <dbReference type="Proteomes" id="UP000287239"/>
    </source>
</evidence>
<dbReference type="RefSeq" id="WP_126779512.1">
    <property type="nucleotide sequence ID" value="NZ_NGJU01000009.1"/>
</dbReference>
<organism evidence="1 2">
    <name type="scientific">Vagococcus salmoninarum</name>
    <dbReference type="NCBI Taxonomy" id="2739"/>
    <lineage>
        <taxon>Bacteria</taxon>
        <taxon>Bacillati</taxon>
        <taxon>Bacillota</taxon>
        <taxon>Bacilli</taxon>
        <taxon>Lactobacillales</taxon>
        <taxon>Enterococcaceae</taxon>
        <taxon>Vagococcus</taxon>
    </lineage>
</organism>
<evidence type="ECO:0000313" key="1">
    <source>
        <dbReference type="EMBL" id="RST95716.1"/>
    </source>
</evidence>
<reference evidence="1 2" key="1">
    <citation type="submission" date="2017-05" db="EMBL/GenBank/DDBJ databases">
        <title>Vagococcus spp. assemblies.</title>
        <authorList>
            <person name="Gulvik C.A."/>
        </authorList>
    </citation>
    <scope>NUCLEOTIDE SEQUENCE [LARGE SCALE GENOMIC DNA]</scope>
    <source>
        <strain evidence="1 2">NCFB 2777</strain>
    </source>
</reference>
<gene>
    <name evidence="1" type="ORF">CBF35_07025</name>
</gene>
<dbReference type="GeneID" id="98568118"/>
<dbReference type="OrthoDB" id="3238747at2"/>
<dbReference type="Proteomes" id="UP000287239">
    <property type="component" value="Unassembled WGS sequence"/>
</dbReference>
<comment type="caution">
    <text evidence="1">The sequence shown here is derived from an EMBL/GenBank/DDBJ whole genome shotgun (WGS) entry which is preliminary data.</text>
</comment>
<accession>A0A429ZPV6</accession>
<dbReference type="AlphaFoldDB" id="A0A429ZPV6"/>